<gene>
    <name evidence="3" type="ORF">IAD31_02335</name>
</gene>
<evidence type="ECO:0000259" key="1">
    <source>
        <dbReference type="Pfam" id="PF13280"/>
    </source>
</evidence>
<comment type="caution">
    <text evidence="3">The sequence shown here is derived from an EMBL/GenBank/DDBJ whole genome shotgun (WGS) entry which is preliminary data.</text>
</comment>
<dbReference type="Pfam" id="PF13280">
    <property type="entry name" value="WYL"/>
    <property type="match status" value="1"/>
</dbReference>
<proteinExistence type="predicted"/>
<dbReference type="AlphaFoldDB" id="A0A9D0YR38"/>
<dbReference type="Pfam" id="PF25583">
    <property type="entry name" value="WCX"/>
    <property type="match status" value="1"/>
</dbReference>
<evidence type="ECO:0000259" key="2">
    <source>
        <dbReference type="Pfam" id="PF25583"/>
    </source>
</evidence>
<organism evidence="3 4">
    <name type="scientific">Candidatus Enterenecus faecium</name>
    <dbReference type="NCBI Taxonomy" id="2840780"/>
    <lineage>
        <taxon>Bacteria</taxon>
        <taxon>Bacillati</taxon>
        <taxon>Bacillota</taxon>
        <taxon>Clostridia</taxon>
        <taxon>Eubacteriales</taxon>
        <taxon>Candidatus Enterenecus</taxon>
    </lineage>
</organism>
<name>A0A9D0YR38_9FIRM</name>
<sequence length="361" mass="42252">MYSKQPKKMLILNILDILKRYTDEEHRLSQKQIADILEREYSMRADRKSIRRNLLNLMDCGYDIEYTETVRMVPVTNPKTGQTTQEESYLWSDFYLKRDFTAGELRLLIDSLLFSGHIPHNQCKDLIGKLEGLSNVYFRSRVKHIARMPQDVGHNKQLFYTIELLDEAISKHRKVSFQYTEYGTDKKVHVRKRPDGSAREYVISPYQMAAREGKYYLICNHDKYDDISNYRLDRILNLRILDEAAKPFSQLKWANGDSLDLATYMRQHPYMYSSENIHASLRITKSMVSDVIDLFGHQVDFHDETDSHVTMTVYANEMAIEHFAKTYSPDVTVLKPLPLAQRVVESLEQALSNYHAIPSFD</sequence>
<accession>A0A9D0YR38</accession>
<feature type="domain" description="WYL" evidence="1">
    <location>
        <begin position="162"/>
        <end position="239"/>
    </location>
</feature>
<evidence type="ECO:0000313" key="4">
    <source>
        <dbReference type="Proteomes" id="UP000886879"/>
    </source>
</evidence>
<dbReference type="InterPro" id="IPR051534">
    <property type="entry name" value="CBASS_pafABC_assoc_protein"/>
</dbReference>
<reference evidence="3" key="2">
    <citation type="journal article" date="2021" name="PeerJ">
        <title>Extensive microbial diversity within the chicken gut microbiome revealed by metagenomics and culture.</title>
        <authorList>
            <person name="Gilroy R."/>
            <person name="Ravi A."/>
            <person name="Getino M."/>
            <person name="Pursley I."/>
            <person name="Horton D.L."/>
            <person name="Alikhan N.F."/>
            <person name="Baker D."/>
            <person name="Gharbi K."/>
            <person name="Hall N."/>
            <person name="Watson M."/>
            <person name="Adriaenssens E.M."/>
            <person name="Foster-Nyarko E."/>
            <person name="Jarju S."/>
            <person name="Secka A."/>
            <person name="Antonio M."/>
            <person name="Oren A."/>
            <person name="Chaudhuri R.R."/>
            <person name="La Ragione R."/>
            <person name="Hildebrand F."/>
            <person name="Pallen M.J."/>
        </authorList>
    </citation>
    <scope>NUCLEOTIDE SEQUENCE</scope>
    <source>
        <strain evidence="3">ChiGjej2B2-12916</strain>
    </source>
</reference>
<dbReference type="Proteomes" id="UP000886879">
    <property type="component" value="Unassembled WGS sequence"/>
</dbReference>
<dbReference type="PANTHER" id="PTHR34580:SF1">
    <property type="entry name" value="PROTEIN PAFC"/>
    <property type="match status" value="1"/>
</dbReference>
<evidence type="ECO:0000313" key="3">
    <source>
        <dbReference type="EMBL" id="HIQ60419.1"/>
    </source>
</evidence>
<dbReference type="InterPro" id="IPR057727">
    <property type="entry name" value="WCX_dom"/>
</dbReference>
<protein>
    <submittedName>
        <fullName evidence="3">WYL domain-containing protein</fullName>
    </submittedName>
</protein>
<dbReference type="InterPro" id="IPR026881">
    <property type="entry name" value="WYL_dom"/>
</dbReference>
<reference evidence="3" key="1">
    <citation type="submission" date="2020-10" db="EMBL/GenBank/DDBJ databases">
        <authorList>
            <person name="Gilroy R."/>
        </authorList>
    </citation>
    <scope>NUCLEOTIDE SEQUENCE</scope>
    <source>
        <strain evidence="3">ChiGjej2B2-12916</strain>
    </source>
</reference>
<dbReference type="PANTHER" id="PTHR34580">
    <property type="match status" value="1"/>
</dbReference>
<dbReference type="EMBL" id="DVFO01000021">
    <property type="protein sequence ID" value="HIQ60419.1"/>
    <property type="molecule type" value="Genomic_DNA"/>
</dbReference>
<feature type="domain" description="WCX" evidence="2">
    <location>
        <begin position="276"/>
        <end position="351"/>
    </location>
</feature>
<dbReference type="PROSITE" id="PS52050">
    <property type="entry name" value="WYL"/>
    <property type="match status" value="1"/>
</dbReference>